<evidence type="ECO:0000256" key="1">
    <source>
        <dbReference type="SAM" id="MobiDB-lite"/>
    </source>
</evidence>
<name>A0A8D9F883_9HEMI</name>
<proteinExistence type="predicted"/>
<feature type="region of interest" description="Disordered" evidence="1">
    <location>
        <begin position="61"/>
        <end position="104"/>
    </location>
</feature>
<accession>A0A8D9F883</accession>
<protein>
    <submittedName>
        <fullName evidence="2">Uncharacterized protein</fullName>
    </submittedName>
</protein>
<sequence>MGDRDEVLHPRRPARRDPQVHRPETRRRLSLFSPQFQIRNPIFKMTSIFESLSLSEISLRDPEGSKYSSQHFVSQLQKNQKFQNSKQENQNNQKHKKTHLLDLV</sequence>
<reference evidence="2" key="1">
    <citation type="submission" date="2021-05" db="EMBL/GenBank/DDBJ databases">
        <authorList>
            <person name="Alioto T."/>
            <person name="Alioto T."/>
            <person name="Gomez Garrido J."/>
        </authorList>
    </citation>
    <scope>NUCLEOTIDE SEQUENCE</scope>
</reference>
<evidence type="ECO:0000313" key="2">
    <source>
        <dbReference type="EMBL" id="CAG6779984.1"/>
    </source>
</evidence>
<dbReference type="EMBL" id="HBUF01616406">
    <property type="protein sequence ID" value="CAG6779984.1"/>
    <property type="molecule type" value="Transcribed_RNA"/>
</dbReference>
<organism evidence="2">
    <name type="scientific">Cacopsylla melanoneura</name>
    <dbReference type="NCBI Taxonomy" id="428564"/>
    <lineage>
        <taxon>Eukaryota</taxon>
        <taxon>Metazoa</taxon>
        <taxon>Ecdysozoa</taxon>
        <taxon>Arthropoda</taxon>
        <taxon>Hexapoda</taxon>
        <taxon>Insecta</taxon>
        <taxon>Pterygota</taxon>
        <taxon>Neoptera</taxon>
        <taxon>Paraneoptera</taxon>
        <taxon>Hemiptera</taxon>
        <taxon>Sternorrhyncha</taxon>
        <taxon>Psylloidea</taxon>
        <taxon>Psyllidae</taxon>
        <taxon>Psyllinae</taxon>
        <taxon>Cacopsylla</taxon>
    </lineage>
</organism>
<dbReference type="AlphaFoldDB" id="A0A8D9F883"/>
<dbReference type="EMBL" id="HBUF01616410">
    <property type="protein sequence ID" value="CAG6780001.1"/>
    <property type="molecule type" value="Transcribed_RNA"/>
</dbReference>
<feature type="compositionally biased region" description="Low complexity" evidence="1">
    <location>
        <begin position="75"/>
        <end position="92"/>
    </location>
</feature>
<feature type="region of interest" description="Disordered" evidence="1">
    <location>
        <begin position="1"/>
        <end position="26"/>
    </location>
</feature>